<comment type="similarity">
    <text evidence="2">Belongs to the multi antimicrobial extrusion (MATE) (TC 2.A.66.1) family.</text>
</comment>
<feature type="transmembrane region" description="Helical" evidence="6">
    <location>
        <begin position="103"/>
        <end position="125"/>
    </location>
</feature>
<dbReference type="Pfam" id="PF01554">
    <property type="entry name" value="MatE"/>
    <property type="match status" value="2"/>
</dbReference>
<dbReference type="InterPro" id="IPR002528">
    <property type="entry name" value="MATE_fam"/>
</dbReference>
<feature type="transmembrane region" description="Helical" evidence="6">
    <location>
        <begin position="71"/>
        <end position="91"/>
    </location>
</feature>
<dbReference type="PANTHER" id="PTHR42893:SF46">
    <property type="entry name" value="PROTEIN DETOXIFICATION 44, CHLOROPLASTIC"/>
    <property type="match status" value="1"/>
</dbReference>
<dbReference type="GO" id="GO:0042910">
    <property type="term" value="F:xenobiotic transmembrane transporter activity"/>
    <property type="evidence" value="ECO:0007669"/>
    <property type="project" value="InterPro"/>
</dbReference>
<protein>
    <submittedName>
        <fullName evidence="7">MATE family efflux transporter</fullName>
    </submittedName>
</protein>
<comment type="caution">
    <text evidence="7">The sequence shown here is derived from an EMBL/GenBank/DDBJ whole genome shotgun (WGS) entry which is preliminary data.</text>
</comment>
<dbReference type="InterPro" id="IPR044644">
    <property type="entry name" value="DinF-like"/>
</dbReference>
<feature type="transmembrane region" description="Helical" evidence="6">
    <location>
        <begin position="443"/>
        <end position="462"/>
    </location>
</feature>
<feature type="transmembrane region" description="Helical" evidence="6">
    <location>
        <begin position="339"/>
        <end position="361"/>
    </location>
</feature>
<accession>A0A7X1N869</accession>
<evidence type="ECO:0000256" key="5">
    <source>
        <dbReference type="ARBA" id="ARBA00023136"/>
    </source>
</evidence>
<dbReference type="GO" id="GO:0005886">
    <property type="term" value="C:plasma membrane"/>
    <property type="evidence" value="ECO:0007669"/>
    <property type="project" value="TreeGrafter"/>
</dbReference>
<evidence type="ECO:0000313" key="8">
    <source>
        <dbReference type="Proteomes" id="UP000484381"/>
    </source>
</evidence>
<keyword evidence="3 6" id="KW-0812">Transmembrane</keyword>
<evidence type="ECO:0000256" key="6">
    <source>
        <dbReference type="SAM" id="Phobius"/>
    </source>
</evidence>
<evidence type="ECO:0000256" key="3">
    <source>
        <dbReference type="ARBA" id="ARBA00022692"/>
    </source>
</evidence>
<dbReference type="CDD" id="cd13136">
    <property type="entry name" value="MATE_DinF_like"/>
    <property type="match status" value="1"/>
</dbReference>
<keyword evidence="8" id="KW-1185">Reference proteome</keyword>
<feature type="transmembrane region" description="Helical" evidence="6">
    <location>
        <begin position="194"/>
        <end position="213"/>
    </location>
</feature>
<dbReference type="NCBIfam" id="TIGR00797">
    <property type="entry name" value="matE"/>
    <property type="match status" value="1"/>
</dbReference>
<gene>
    <name evidence="7" type="ORF">GCT13_08885</name>
</gene>
<feature type="transmembrane region" description="Helical" evidence="6">
    <location>
        <begin position="301"/>
        <end position="319"/>
    </location>
</feature>
<dbReference type="AlphaFoldDB" id="A0A7X1N869"/>
<reference evidence="7 8" key="1">
    <citation type="submission" date="2019-10" db="EMBL/GenBank/DDBJ databases">
        <title>Paraburkholderia sp. isolated from nodules of Mimosa pudica from Brazilian Atlantic Forest soils.</title>
        <authorList>
            <person name="Paulitsch F."/>
            <person name="Hungria M."/>
            <person name="Dall'Agnol R."/>
        </authorList>
    </citation>
    <scope>NUCLEOTIDE SEQUENCE [LARGE SCALE GENOMIC DNA]</scope>
    <source>
        <strain evidence="7 8">CNPSo 3157</strain>
    </source>
</reference>
<dbReference type="Proteomes" id="UP000484381">
    <property type="component" value="Unassembled WGS sequence"/>
</dbReference>
<keyword evidence="4 6" id="KW-1133">Transmembrane helix</keyword>
<organism evidence="7 8">
    <name type="scientific">Paraburkholderia franconis</name>
    <dbReference type="NCBI Taxonomy" id="2654983"/>
    <lineage>
        <taxon>Bacteria</taxon>
        <taxon>Pseudomonadati</taxon>
        <taxon>Pseudomonadota</taxon>
        <taxon>Betaproteobacteria</taxon>
        <taxon>Burkholderiales</taxon>
        <taxon>Burkholderiaceae</taxon>
        <taxon>Paraburkholderia</taxon>
    </lineage>
</organism>
<feature type="transmembrane region" description="Helical" evidence="6">
    <location>
        <begin position="373"/>
        <end position="396"/>
    </location>
</feature>
<dbReference type="EMBL" id="WHNP01000006">
    <property type="protein sequence ID" value="MPW17044.1"/>
    <property type="molecule type" value="Genomic_DNA"/>
</dbReference>
<name>A0A7X1N869_9BURK</name>
<dbReference type="PANTHER" id="PTHR42893">
    <property type="entry name" value="PROTEIN DETOXIFICATION 44, CHLOROPLASTIC-RELATED"/>
    <property type="match status" value="1"/>
</dbReference>
<keyword evidence="5 6" id="KW-0472">Membrane</keyword>
<comment type="subcellular location">
    <subcellularLocation>
        <location evidence="1">Membrane</location>
        <topology evidence="1">Multi-pass membrane protein</topology>
    </subcellularLocation>
</comment>
<sequence length="505" mass="53941">MAVGGPCRARAVEDGRRLRRTRSGPVGRCRIAVGLRAGARLNGRANDRAEDPAALDPPSTSEVPVRWHRRVLTLAFPIVLANLTQPILGAVDTAVAGHLDSASYLGGVALGGLFFNFVFWGFGFLRMGTTGLVAQSFGADDQAGLRMNIVRALLLAFAIGAVVLALQVPLIDFAVRAIGGSDEVQRHARTYCHARIWAAPLALANYVVLGWLLGTQRVRVALVTQVFINSVNIVAVLLYVYAFHWDVAGIGAATATADALGFAFGAVLLWQMRPRGLPPLQRAALLDRDALTRMVAINRDIFVRTMCLLGTFGWFAHLGARQGDATLAANALLLNFQTFMAYGLDGFAHAAEALVGAAIGARNRDAFRHAVKATMLWSALGALCFAIVYWAAGAWIVEGLTDQPAVRATAQAFLPWTALSPVVSVWGFLLDGVFIGATRTRDLMTSMIVSLGVFLAASWALVGPYGNHGLWAALLLFMAARGLTLARLLPRLARDVGPDATGRHG</sequence>
<feature type="transmembrane region" description="Helical" evidence="6">
    <location>
        <begin position="247"/>
        <end position="270"/>
    </location>
</feature>
<feature type="transmembrane region" description="Helical" evidence="6">
    <location>
        <begin position="152"/>
        <end position="174"/>
    </location>
</feature>
<evidence type="ECO:0000313" key="7">
    <source>
        <dbReference type="EMBL" id="MPW17044.1"/>
    </source>
</evidence>
<evidence type="ECO:0000256" key="4">
    <source>
        <dbReference type="ARBA" id="ARBA00022989"/>
    </source>
</evidence>
<dbReference type="GO" id="GO:0015297">
    <property type="term" value="F:antiporter activity"/>
    <property type="evidence" value="ECO:0007669"/>
    <property type="project" value="InterPro"/>
</dbReference>
<feature type="transmembrane region" description="Helical" evidence="6">
    <location>
        <begin position="416"/>
        <end position="436"/>
    </location>
</feature>
<evidence type="ECO:0000256" key="1">
    <source>
        <dbReference type="ARBA" id="ARBA00004141"/>
    </source>
</evidence>
<evidence type="ECO:0000256" key="2">
    <source>
        <dbReference type="ARBA" id="ARBA00010199"/>
    </source>
</evidence>
<feature type="transmembrane region" description="Helical" evidence="6">
    <location>
        <begin position="468"/>
        <end position="489"/>
    </location>
</feature>
<proteinExistence type="inferred from homology"/>
<feature type="transmembrane region" description="Helical" evidence="6">
    <location>
        <begin position="220"/>
        <end position="241"/>
    </location>
</feature>